<dbReference type="Pfam" id="PF13840">
    <property type="entry name" value="ACT_7"/>
    <property type="match status" value="1"/>
</dbReference>
<protein>
    <submittedName>
        <fullName evidence="3">ACT domain-containing protein</fullName>
    </submittedName>
</protein>
<dbReference type="PIRSF" id="PIRSF008459">
    <property type="entry name" value="UCP008459"/>
    <property type="match status" value="1"/>
</dbReference>
<evidence type="ECO:0000259" key="1">
    <source>
        <dbReference type="Pfam" id="PF13840"/>
    </source>
</evidence>
<reference evidence="3" key="1">
    <citation type="journal article" date="2021" name="Microorganisms">
        <title>Acidisoma silvae sp. nov. and Acidisomacellulosilytica sp. nov., Two Acidophilic Bacteria Isolated from Decaying Wood, Hydrolyzing Cellulose and Producing Poly-3-hydroxybutyrate.</title>
        <authorList>
            <person name="Mieszkin S."/>
            <person name="Pouder E."/>
            <person name="Uroz S."/>
            <person name="Simon-Colin C."/>
            <person name="Alain K."/>
        </authorList>
    </citation>
    <scope>NUCLEOTIDE SEQUENCE</scope>
    <source>
        <strain evidence="3">HW T2.11</strain>
    </source>
</reference>
<evidence type="ECO:0000313" key="4">
    <source>
        <dbReference type="Proteomes" id="UP000708298"/>
    </source>
</evidence>
<evidence type="ECO:0000313" key="3">
    <source>
        <dbReference type="EMBL" id="MCB8878525.1"/>
    </source>
</evidence>
<accession>A0A963YYD8</accession>
<dbReference type="EMBL" id="JAESVB010000046">
    <property type="protein sequence ID" value="MCB8878525.1"/>
    <property type="molecule type" value="Genomic_DNA"/>
</dbReference>
<dbReference type="Pfam" id="PF21631">
    <property type="entry name" value="A9CJY8-like_N"/>
    <property type="match status" value="1"/>
</dbReference>
<comment type="caution">
    <text evidence="3">The sequence shown here is derived from an EMBL/GenBank/DDBJ whole genome shotgun (WGS) entry which is preliminary data.</text>
</comment>
<dbReference type="Proteomes" id="UP000708298">
    <property type="component" value="Unassembled WGS sequence"/>
</dbReference>
<dbReference type="AlphaFoldDB" id="A0A963YYD8"/>
<sequence>MSLKLRIVSGQFAVAQLAPDSDMPSWLPKSGFVAAVRSDDELTIVCDAAAVPTSVRSERNWLCLRTVGPFAFQATGIVQSLISPLSSNGIGFFVICTFDGEHLLIQEADWEQAQDHLKQAGHVFLSGA</sequence>
<name>A0A963YYD8_9PROT</name>
<dbReference type="SUPFAM" id="SSF55021">
    <property type="entry name" value="ACT-like"/>
    <property type="match status" value="2"/>
</dbReference>
<dbReference type="InterPro" id="IPR027795">
    <property type="entry name" value="CASTOR_ACT_dom"/>
</dbReference>
<reference evidence="3" key="2">
    <citation type="submission" date="2021-01" db="EMBL/GenBank/DDBJ databases">
        <authorList>
            <person name="Mieszkin S."/>
            <person name="Pouder E."/>
            <person name="Alain K."/>
        </authorList>
    </citation>
    <scope>NUCLEOTIDE SEQUENCE</scope>
    <source>
        <strain evidence="3">HW T2.11</strain>
    </source>
</reference>
<dbReference type="RefSeq" id="WP_227324170.1">
    <property type="nucleotide sequence ID" value="NZ_JAESVB010000046.1"/>
</dbReference>
<evidence type="ECO:0000259" key="2">
    <source>
        <dbReference type="Pfam" id="PF21631"/>
    </source>
</evidence>
<dbReference type="InterPro" id="IPR049447">
    <property type="entry name" value="A9CJY8-like_N"/>
</dbReference>
<dbReference type="InterPro" id="IPR045865">
    <property type="entry name" value="ACT-like_dom_sf"/>
</dbReference>
<organism evidence="3 4">
    <name type="scientific">Acidisoma silvae</name>
    <dbReference type="NCBI Taxonomy" id="2802396"/>
    <lineage>
        <taxon>Bacteria</taxon>
        <taxon>Pseudomonadati</taxon>
        <taxon>Pseudomonadota</taxon>
        <taxon>Alphaproteobacteria</taxon>
        <taxon>Acetobacterales</taxon>
        <taxon>Acidocellaceae</taxon>
        <taxon>Acidisoma</taxon>
    </lineage>
</organism>
<gene>
    <name evidence="3" type="ORF">ASILVAE211_25350</name>
</gene>
<feature type="domain" description="CASTOR ACT" evidence="1">
    <location>
        <begin position="57"/>
        <end position="117"/>
    </location>
</feature>
<proteinExistence type="predicted"/>
<feature type="domain" description="A9CJY8-like N-terminal" evidence="2">
    <location>
        <begin position="10"/>
        <end position="53"/>
    </location>
</feature>
<dbReference type="InterPro" id="IPR016540">
    <property type="entry name" value="UCP008459"/>
</dbReference>
<keyword evidence="4" id="KW-1185">Reference proteome</keyword>
<dbReference type="Gene3D" id="3.30.2130.10">
    <property type="entry name" value="VC0802-like"/>
    <property type="match status" value="1"/>
</dbReference>